<accession>A0A7Z0WPQ2</accession>
<keyword evidence="5" id="KW-1185">Reference proteome</keyword>
<protein>
    <submittedName>
        <fullName evidence="4">Dimethylallyltranstransferase</fullName>
    </submittedName>
</protein>
<comment type="similarity">
    <text evidence="3">Belongs to the FPP/GGPP synthase family.</text>
</comment>
<evidence type="ECO:0000256" key="2">
    <source>
        <dbReference type="ARBA" id="ARBA00022842"/>
    </source>
</evidence>
<dbReference type="GO" id="GO:0046872">
    <property type="term" value="F:metal ion binding"/>
    <property type="evidence" value="ECO:0007669"/>
    <property type="project" value="UniProtKB-KW"/>
</dbReference>
<dbReference type="NCBIfam" id="NF041169">
    <property type="entry name" value="f2_encap_cargo4"/>
    <property type="match status" value="1"/>
</dbReference>
<dbReference type="AlphaFoldDB" id="A0A7Z0WPQ2"/>
<proteinExistence type="inferred from homology"/>
<dbReference type="Pfam" id="PF00348">
    <property type="entry name" value="polyprenyl_synt"/>
    <property type="match status" value="1"/>
</dbReference>
<dbReference type="PANTHER" id="PTHR12001:SF86">
    <property type="entry name" value="GERANYLGERANYL DIPHOSPHATE SYNTHASE"/>
    <property type="match status" value="1"/>
</dbReference>
<gene>
    <name evidence="4" type="ORF">BLA60_08770</name>
</gene>
<dbReference type="PROSITE" id="PS00723">
    <property type="entry name" value="POLYPRENYL_SYNTHASE_1"/>
    <property type="match status" value="1"/>
</dbReference>
<comment type="caution">
    <text evidence="4">The sequence shown here is derived from an EMBL/GenBank/DDBJ whole genome shotgun (WGS) entry which is preliminary data.</text>
</comment>
<reference evidence="4 5" key="1">
    <citation type="submission" date="2016-12" db="EMBL/GenBank/DDBJ databases">
        <title>The draft genome sequence of Actinophytocola xinjiangensis.</title>
        <authorList>
            <person name="Wang W."/>
            <person name="Yuan L."/>
        </authorList>
    </citation>
    <scope>NUCLEOTIDE SEQUENCE [LARGE SCALE GENOMIC DNA]</scope>
    <source>
        <strain evidence="4 5">CGMCC 4.4663</strain>
    </source>
</reference>
<evidence type="ECO:0000313" key="5">
    <source>
        <dbReference type="Proteomes" id="UP000185696"/>
    </source>
</evidence>
<dbReference type="GO" id="GO:0008299">
    <property type="term" value="P:isoprenoid biosynthetic process"/>
    <property type="evidence" value="ECO:0007669"/>
    <property type="project" value="InterPro"/>
</dbReference>
<dbReference type="SFLD" id="SFLDS00005">
    <property type="entry name" value="Isoprenoid_Synthase_Type_I"/>
    <property type="match status" value="1"/>
</dbReference>
<dbReference type="OrthoDB" id="4497239at2"/>
<keyword evidence="3 4" id="KW-0808">Transferase</keyword>
<dbReference type="InterPro" id="IPR000092">
    <property type="entry name" value="Polyprenyl_synt"/>
</dbReference>
<dbReference type="InterPro" id="IPR033749">
    <property type="entry name" value="Polyprenyl_synt_CS"/>
</dbReference>
<dbReference type="Gene3D" id="1.10.600.10">
    <property type="entry name" value="Farnesyl Diphosphate Synthase"/>
    <property type="match status" value="1"/>
</dbReference>
<keyword evidence="2" id="KW-0460">Magnesium</keyword>
<dbReference type="PANTHER" id="PTHR12001">
    <property type="entry name" value="GERANYLGERANYL PYROPHOSPHATE SYNTHASE"/>
    <property type="match status" value="1"/>
</dbReference>
<dbReference type="GO" id="GO:0004659">
    <property type="term" value="F:prenyltransferase activity"/>
    <property type="evidence" value="ECO:0007669"/>
    <property type="project" value="InterPro"/>
</dbReference>
<evidence type="ECO:0000256" key="1">
    <source>
        <dbReference type="ARBA" id="ARBA00022723"/>
    </source>
</evidence>
<dbReference type="EMBL" id="MSIF01000003">
    <property type="protein sequence ID" value="OLF12102.1"/>
    <property type="molecule type" value="Genomic_DNA"/>
</dbReference>
<dbReference type="InterPro" id="IPR008949">
    <property type="entry name" value="Isoprenoid_synthase_dom_sf"/>
</dbReference>
<evidence type="ECO:0000313" key="4">
    <source>
        <dbReference type="EMBL" id="OLF12102.1"/>
    </source>
</evidence>
<dbReference type="SUPFAM" id="SSF48576">
    <property type="entry name" value="Terpenoid synthases"/>
    <property type="match status" value="1"/>
</dbReference>
<dbReference type="SFLD" id="SFLDG01017">
    <property type="entry name" value="Polyprenyl_Transferase_Like"/>
    <property type="match status" value="1"/>
</dbReference>
<dbReference type="CDD" id="cd00685">
    <property type="entry name" value="Trans_IPPS_HT"/>
    <property type="match status" value="1"/>
</dbReference>
<dbReference type="Proteomes" id="UP000185696">
    <property type="component" value="Unassembled WGS sequence"/>
</dbReference>
<organism evidence="4 5">
    <name type="scientific">Actinophytocola xinjiangensis</name>
    <dbReference type="NCBI Taxonomy" id="485602"/>
    <lineage>
        <taxon>Bacteria</taxon>
        <taxon>Bacillati</taxon>
        <taxon>Actinomycetota</taxon>
        <taxon>Actinomycetes</taxon>
        <taxon>Pseudonocardiales</taxon>
        <taxon>Pseudonocardiaceae</taxon>
    </lineage>
</organism>
<sequence>MAPLEIVEDRSGTDVLEWSRGLVRPALRAALDRLPVSMRRVAEYHFGWSDEHGRTAETVDTGGKSVRPALVLLAARAVGGSERAAVPAACAAELVHNFTLLHDDVMDRDPTRRHRAASWSVFGASTAILAGDALLTLAFDVLADTGREDLAAELRLLTSVLYELVDGQSADLAFERRSDVALLECVHMAAGKTGSLLGGACGLGAISGGGDSDQVEALRGFGRHLGLAFQYVDDLLGIWGDPATTGKPVHSDLVNRKKSLPVVATLTAGTPAGAELAELYRRDAHLSPGELARAADLIEAAGARAWAQDQAREHHAQALACLRDTGLDPGATADLGVLAALVVNRDH</sequence>
<evidence type="ECO:0000256" key="3">
    <source>
        <dbReference type="RuleBase" id="RU004466"/>
    </source>
</evidence>
<keyword evidence="1" id="KW-0479">Metal-binding</keyword>
<dbReference type="RefSeq" id="WP_075132291.1">
    <property type="nucleotide sequence ID" value="NZ_MSIF01000003.1"/>
</dbReference>
<name>A0A7Z0WPQ2_9PSEU</name>